<dbReference type="CDD" id="cd09274">
    <property type="entry name" value="RNase_HI_RT_Ty3"/>
    <property type="match status" value="1"/>
</dbReference>
<dbReference type="InterPro" id="IPR050951">
    <property type="entry name" value="Retrovirus_Pol_polyprotein"/>
</dbReference>
<dbReference type="GO" id="GO:0003964">
    <property type="term" value="F:RNA-directed DNA polymerase activity"/>
    <property type="evidence" value="ECO:0007669"/>
    <property type="project" value="UniProtKB-KW"/>
</dbReference>
<keyword evidence="4" id="KW-0255">Endonuclease</keyword>
<evidence type="ECO:0000256" key="6">
    <source>
        <dbReference type="ARBA" id="ARBA00022918"/>
    </source>
</evidence>
<dbReference type="Gene3D" id="3.30.420.10">
    <property type="entry name" value="Ribonuclease H-like superfamily/Ribonuclease H"/>
    <property type="match status" value="1"/>
</dbReference>
<evidence type="ECO:0000259" key="10">
    <source>
        <dbReference type="Pfam" id="PF24626"/>
    </source>
</evidence>
<evidence type="ECO:0000256" key="1">
    <source>
        <dbReference type="ARBA" id="ARBA00022679"/>
    </source>
</evidence>
<dbReference type="AlphaFoldDB" id="A0A5D3BBD8"/>
<dbReference type="GO" id="GO:0004519">
    <property type="term" value="F:endonuclease activity"/>
    <property type="evidence" value="ECO:0007669"/>
    <property type="project" value="UniProtKB-KW"/>
</dbReference>
<evidence type="ECO:0000256" key="7">
    <source>
        <dbReference type="SAM" id="MobiDB-lite"/>
    </source>
</evidence>
<dbReference type="SUPFAM" id="SSF53098">
    <property type="entry name" value="Ribonuclease H-like"/>
    <property type="match status" value="1"/>
</dbReference>
<dbReference type="PANTHER" id="PTHR37984:SF5">
    <property type="entry name" value="PROTEIN NYNRIN-LIKE"/>
    <property type="match status" value="1"/>
</dbReference>
<dbReference type="Proteomes" id="UP000321947">
    <property type="component" value="Unassembled WGS sequence"/>
</dbReference>
<dbReference type="InterPro" id="IPR036397">
    <property type="entry name" value="RNaseH_sf"/>
</dbReference>
<gene>
    <name evidence="11" type="ORF">E5676_scaffold464G00320</name>
</gene>
<keyword evidence="6" id="KW-0695">RNA-directed DNA polymerase</keyword>
<keyword evidence="3" id="KW-0540">Nuclease</keyword>
<feature type="domain" description="Tf2-1-like SH3-like" evidence="10">
    <location>
        <begin position="499"/>
        <end position="547"/>
    </location>
</feature>
<feature type="domain" description="Retrotransposon gag" evidence="8">
    <location>
        <begin position="7"/>
        <end position="82"/>
    </location>
</feature>
<evidence type="ECO:0000259" key="8">
    <source>
        <dbReference type="Pfam" id="PF03732"/>
    </source>
</evidence>
<comment type="caution">
    <text evidence="11">The sequence shown here is derived from an EMBL/GenBank/DDBJ whole genome shotgun (WGS) entry which is preliminary data.</text>
</comment>
<dbReference type="GO" id="GO:0003676">
    <property type="term" value="F:nucleic acid binding"/>
    <property type="evidence" value="ECO:0007669"/>
    <property type="project" value="InterPro"/>
</dbReference>
<accession>A0A5D3BBD8</accession>
<proteinExistence type="predicted"/>
<dbReference type="Gene3D" id="3.30.70.270">
    <property type="match status" value="1"/>
</dbReference>
<dbReference type="InterPro" id="IPR041373">
    <property type="entry name" value="RT_RNaseH"/>
</dbReference>
<evidence type="ECO:0000313" key="12">
    <source>
        <dbReference type="Proteomes" id="UP000321947"/>
    </source>
</evidence>
<name>A0A5D3BBD8_CUCMM</name>
<organism evidence="11 12">
    <name type="scientific">Cucumis melo var. makuwa</name>
    <name type="common">Oriental melon</name>
    <dbReference type="NCBI Taxonomy" id="1194695"/>
    <lineage>
        <taxon>Eukaryota</taxon>
        <taxon>Viridiplantae</taxon>
        <taxon>Streptophyta</taxon>
        <taxon>Embryophyta</taxon>
        <taxon>Tracheophyta</taxon>
        <taxon>Spermatophyta</taxon>
        <taxon>Magnoliopsida</taxon>
        <taxon>eudicotyledons</taxon>
        <taxon>Gunneridae</taxon>
        <taxon>Pentapetalae</taxon>
        <taxon>rosids</taxon>
        <taxon>fabids</taxon>
        <taxon>Cucurbitales</taxon>
        <taxon>Cucurbitaceae</taxon>
        <taxon>Benincaseae</taxon>
        <taxon>Cucumis</taxon>
    </lineage>
</organism>
<dbReference type="InterPro" id="IPR043502">
    <property type="entry name" value="DNA/RNA_pol_sf"/>
</dbReference>
<sequence>MEESRRRTTGDMSWDKFKKAFFDKFYPRSFCDAKRNEFLRLAQGSMTVAEYEKKYTELSKYVTRVIEDEVERCKRFREGLREEIRTPMTVCADWNDFSKLVEAALRVEKCLNERKRERETFKNAEEPRDRVVLVILYLLHETISQQPRTMRTSGEGSSGRKQKGPVGLSRHEGKVFAMTQHEVAYAPNIVTVRVVKELESLTEELLISTPVGDSFIVNSFSKLALPLTNLTRKNVKFKWKDACERSSQELKKKLVTTPVLTLPTPGVEFDIYCDASHQGLGCVLMQKGKVVAYAFRQLKKHECNYPTHDLELAAVVIALKLWWHYLYGERCHIFTDHKSLKYIFDQKELNLRQRRWLELIKDYDCTINYHPGKANMVADALSRNSSHSNITLNSIDRIIKAQLDDAMLRKLAEERQAGLLNPLPVPEWKWEHVTMDFLFGLSHITNGHDGIWVIVDRVTKTARFLPVKVTFTLDKLAKLYVDKIVSAYGAPVSIMSDRDSRKGKLSPRFIGPYQILKRIGPAAYRSALPMELSRIHDVFHVSMLRKYILDPFHILEAEPIHLKENLSYEEEPIQILDKKEQVLRNKVIPLVKVLWRNHNTKEVTWETEQAMKARYAHLFTSSR</sequence>
<dbReference type="Pfam" id="PF24626">
    <property type="entry name" value="SH3_Tf2-1"/>
    <property type="match status" value="1"/>
</dbReference>
<evidence type="ECO:0000259" key="9">
    <source>
        <dbReference type="Pfam" id="PF17917"/>
    </source>
</evidence>
<dbReference type="GO" id="GO:0016787">
    <property type="term" value="F:hydrolase activity"/>
    <property type="evidence" value="ECO:0007669"/>
    <property type="project" value="UniProtKB-KW"/>
</dbReference>
<keyword evidence="1" id="KW-0808">Transferase</keyword>
<keyword evidence="5" id="KW-0378">Hydrolase</keyword>
<evidence type="ECO:0000256" key="2">
    <source>
        <dbReference type="ARBA" id="ARBA00022695"/>
    </source>
</evidence>
<evidence type="ECO:0000313" key="11">
    <source>
        <dbReference type="EMBL" id="TYJ96623.1"/>
    </source>
</evidence>
<dbReference type="PANTHER" id="PTHR37984">
    <property type="entry name" value="PROTEIN CBG26694"/>
    <property type="match status" value="1"/>
</dbReference>
<reference evidence="11 12" key="1">
    <citation type="submission" date="2019-08" db="EMBL/GenBank/DDBJ databases">
        <title>Draft genome sequences of two oriental melons (Cucumis melo L. var makuwa).</title>
        <authorList>
            <person name="Kwon S.-Y."/>
        </authorList>
    </citation>
    <scope>NUCLEOTIDE SEQUENCE [LARGE SCALE GENOMIC DNA]</scope>
    <source>
        <strain evidence="12">cv. Chang Bougi</strain>
        <tissue evidence="11">Leaf</tissue>
    </source>
</reference>
<dbReference type="Pfam" id="PF03732">
    <property type="entry name" value="Retrotrans_gag"/>
    <property type="match status" value="1"/>
</dbReference>
<dbReference type="SUPFAM" id="SSF56672">
    <property type="entry name" value="DNA/RNA polymerases"/>
    <property type="match status" value="1"/>
</dbReference>
<keyword evidence="2" id="KW-0548">Nucleotidyltransferase</keyword>
<dbReference type="InterPro" id="IPR012337">
    <property type="entry name" value="RNaseH-like_sf"/>
</dbReference>
<dbReference type="InterPro" id="IPR043128">
    <property type="entry name" value="Rev_trsase/Diguanyl_cyclase"/>
</dbReference>
<evidence type="ECO:0000256" key="5">
    <source>
        <dbReference type="ARBA" id="ARBA00022801"/>
    </source>
</evidence>
<dbReference type="InterPro" id="IPR005162">
    <property type="entry name" value="Retrotrans_gag_dom"/>
</dbReference>
<dbReference type="Pfam" id="PF17917">
    <property type="entry name" value="RT_RNaseH"/>
    <property type="match status" value="1"/>
</dbReference>
<evidence type="ECO:0000256" key="4">
    <source>
        <dbReference type="ARBA" id="ARBA00022759"/>
    </source>
</evidence>
<feature type="compositionally biased region" description="Polar residues" evidence="7">
    <location>
        <begin position="146"/>
        <end position="155"/>
    </location>
</feature>
<dbReference type="EMBL" id="SSTD01019355">
    <property type="protein sequence ID" value="TYJ96623.1"/>
    <property type="molecule type" value="Genomic_DNA"/>
</dbReference>
<protein>
    <submittedName>
        <fullName evidence="11">Retrovirus-related Pol polyprotein from transposon opus</fullName>
    </submittedName>
</protein>
<evidence type="ECO:0000256" key="3">
    <source>
        <dbReference type="ARBA" id="ARBA00022722"/>
    </source>
</evidence>
<feature type="region of interest" description="Disordered" evidence="7">
    <location>
        <begin position="146"/>
        <end position="168"/>
    </location>
</feature>
<dbReference type="InterPro" id="IPR056924">
    <property type="entry name" value="SH3_Tf2-1"/>
</dbReference>
<feature type="domain" description="Reverse transcriptase RNase H-like" evidence="9">
    <location>
        <begin position="267"/>
        <end position="363"/>
    </location>
</feature>
<dbReference type="Gene3D" id="3.10.20.370">
    <property type="match status" value="1"/>
</dbReference>